<dbReference type="Proteomes" id="UP000004208">
    <property type="component" value="Unassembled WGS sequence"/>
</dbReference>
<dbReference type="CDD" id="cd00085">
    <property type="entry name" value="HNHc"/>
    <property type="match status" value="1"/>
</dbReference>
<keyword evidence="2" id="KW-0378">Hydrolase</keyword>
<evidence type="ECO:0000313" key="2">
    <source>
        <dbReference type="EMBL" id="EFK54864.1"/>
    </source>
</evidence>
<dbReference type="Gene3D" id="1.10.30.50">
    <property type="match status" value="1"/>
</dbReference>
<comment type="caution">
    <text evidence="2">The sequence shown here is derived from an EMBL/GenBank/DDBJ whole genome shotgun (WGS) entry which is preliminary data.</text>
</comment>
<proteinExistence type="predicted"/>
<dbReference type="STRING" id="585529.HMPREF0291_10122"/>
<dbReference type="SMART" id="SM00507">
    <property type="entry name" value="HNHc"/>
    <property type="match status" value="1"/>
</dbReference>
<keyword evidence="2" id="KW-0255">Endonuclease</keyword>
<dbReference type="EMBL" id="ACLJ02000001">
    <property type="protein sequence ID" value="EFK54864.1"/>
    <property type="molecule type" value="Genomic_DNA"/>
</dbReference>
<keyword evidence="3" id="KW-1185">Reference proteome</keyword>
<dbReference type="OrthoDB" id="4412276at2"/>
<protein>
    <submittedName>
        <fullName evidence="2">HNH endonuclease domain protein</fullName>
    </submittedName>
</protein>
<dbReference type="GO" id="GO:0004519">
    <property type="term" value="F:endonuclease activity"/>
    <property type="evidence" value="ECO:0007669"/>
    <property type="project" value="UniProtKB-KW"/>
</dbReference>
<dbReference type="InterPro" id="IPR003615">
    <property type="entry name" value="HNH_nuc"/>
</dbReference>
<dbReference type="AlphaFoldDB" id="D7WAI3"/>
<evidence type="ECO:0000313" key="3">
    <source>
        <dbReference type="Proteomes" id="UP000004208"/>
    </source>
</evidence>
<reference evidence="2" key="1">
    <citation type="submission" date="2010-06" db="EMBL/GenBank/DDBJ databases">
        <authorList>
            <person name="Muzny D."/>
            <person name="Qin X."/>
            <person name="Buhay C."/>
            <person name="Dugan-Rocha S."/>
            <person name="Ding Y."/>
            <person name="Chen G."/>
            <person name="Hawes A."/>
            <person name="Holder M."/>
            <person name="Jhangiani S."/>
            <person name="Johnson A."/>
            <person name="Khan Z."/>
            <person name="Li Z."/>
            <person name="Liu W."/>
            <person name="Liu X."/>
            <person name="Perez L."/>
            <person name="Shen H."/>
            <person name="Wang Q."/>
            <person name="Watt J."/>
            <person name="Xi L."/>
            <person name="Xin Y."/>
            <person name="Zhou J."/>
            <person name="Deng J."/>
            <person name="Jiang H."/>
            <person name="Liu Y."/>
            <person name="Qu J."/>
            <person name="Song X.-Z."/>
            <person name="Zhang L."/>
            <person name="Villasana D."/>
            <person name="Johnson A."/>
            <person name="Liu J."/>
            <person name="Liyanage D."/>
            <person name="Lorensuhewa L."/>
            <person name="Robinson T."/>
            <person name="Song A."/>
            <person name="Song B.-B."/>
            <person name="Dinh H."/>
            <person name="Thornton R."/>
            <person name="Coyle M."/>
            <person name="Francisco L."/>
            <person name="Jackson L."/>
            <person name="Javaid M."/>
            <person name="Korchina V."/>
            <person name="Kovar C."/>
            <person name="Mata R."/>
            <person name="Mathew T."/>
            <person name="Ngo R."/>
            <person name="Nguyen L."/>
            <person name="Nguyen N."/>
            <person name="Okwuonu G."/>
            <person name="Ongeri F."/>
            <person name="Pham C."/>
            <person name="Simmons D."/>
            <person name="Wilczek-Boney K."/>
            <person name="Hale W."/>
            <person name="Jakkamsetti A."/>
            <person name="Pham P."/>
            <person name="Ruth R."/>
            <person name="San Lucas F."/>
            <person name="Warren J."/>
            <person name="Zhang J."/>
            <person name="Zhao Z."/>
            <person name="Zhou C."/>
            <person name="Zhu D."/>
            <person name="Lee S."/>
            <person name="Bess C."/>
            <person name="Blankenburg K."/>
            <person name="Forbes L."/>
            <person name="Fu Q."/>
            <person name="Gubbala S."/>
            <person name="Hirani K."/>
            <person name="Jayaseelan J.C."/>
            <person name="Lara F."/>
            <person name="Munidasa M."/>
            <person name="Palculict T."/>
            <person name="Patil S."/>
            <person name="Pu L.-L."/>
            <person name="Saada N."/>
            <person name="Tang L."/>
            <person name="Weissenberger G."/>
            <person name="Zhu Y."/>
            <person name="Hemphill L."/>
            <person name="Shang Y."/>
            <person name="Youmans B."/>
            <person name="Ayvaz T."/>
            <person name="Ross M."/>
            <person name="Santibanez J."/>
            <person name="Aqrawi P."/>
            <person name="Gross S."/>
            <person name="Joshi V."/>
            <person name="Fowler G."/>
            <person name="Nazareth L."/>
            <person name="Reid J."/>
            <person name="Worley K."/>
            <person name="Petrosino J."/>
            <person name="Highlander S."/>
            <person name="Gibbs R."/>
        </authorList>
    </citation>
    <scope>NUCLEOTIDE SEQUENCE [LARGE SCALE GENOMIC DNA]</scope>
    <source>
        <strain evidence="2">ATCC 33030</strain>
    </source>
</reference>
<dbReference type="RefSeq" id="WP_005286333.1">
    <property type="nucleotide sequence ID" value="NZ_CM000961.1"/>
</dbReference>
<feature type="domain" description="HNH nuclease" evidence="1">
    <location>
        <begin position="260"/>
        <end position="312"/>
    </location>
</feature>
<dbReference type="HOGENOM" id="CLU_051470_0_0_11"/>
<name>D7WAI3_9CORY</name>
<accession>D7WAI3</accession>
<sequence length="369" mass="39850">MSQSSPLLELLTGIGLEDLSSFNRAAFLAAGLSPARVTELHLVHAAYYGTTATPETVTAAVESGVCIDMLAQIERCIRHIASDSARARYRLALIDAAATTATTCASLARYAKTIVPAKEAKPVKGAHFGLSRNGLRTSIITADEHVMADLEASLRGSINRDKPAAPQMAAAFEDLMRSGAGVPAAAPRPLVLVPAPELARVIAGDGDDVVLGLSDGTTMSGADFVNRFLAGPAYGIEAALFHPTKGPLNHYRDKRFASEKQRTLAKATQPICASPDCRRPADHCEIHHAQAWKNGGLTNMDNLTVLCEYHNRVNDDDDHIRKRGRIEIRNARHVWVSPTGYPRTNTRHPFGAMHTLFGHWRKRPATATS</sequence>
<evidence type="ECO:0000259" key="1">
    <source>
        <dbReference type="SMART" id="SM00507"/>
    </source>
</evidence>
<keyword evidence="2" id="KW-0540">Nuclease</keyword>
<gene>
    <name evidence="2" type="ORF">HMPREF0291_10122</name>
</gene>
<organism evidence="2 3">
    <name type="scientific">Corynebacterium genitalium ATCC 33030</name>
    <dbReference type="NCBI Taxonomy" id="585529"/>
    <lineage>
        <taxon>Bacteria</taxon>
        <taxon>Bacillati</taxon>
        <taxon>Actinomycetota</taxon>
        <taxon>Actinomycetes</taxon>
        <taxon>Mycobacteriales</taxon>
        <taxon>Corynebacteriaceae</taxon>
        <taxon>Corynebacterium</taxon>
    </lineage>
</organism>
<dbReference type="eggNOG" id="COG1403">
    <property type="taxonomic scope" value="Bacteria"/>
</dbReference>